<dbReference type="AlphaFoldDB" id="A0A5J4S6T2"/>
<feature type="non-terminal residue" evidence="1">
    <location>
        <position position="1"/>
    </location>
</feature>
<sequence>PYLSGSKEFLSQHTDLAICYVAANTGSKDWESRRTAKSAYLDEVGVYSIVMFDSFSTTGNLELLNWI</sequence>
<dbReference type="EMBL" id="SNRW01040839">
    <property type="protein sequence ID" value="KAA6341090.1"/>
    <property type="molecule type" value="Genomic_DNA"/>
</dbReference>
<dbReference type="Proteomes" id="UP000324800">
    <property type="component" value="Unassembled WGS sequence"/>
</dbReference>
<organism evidence="1 2">
    <name type="scientific">Streblomastix strix</name>
    <dbReference type="NCBI Taxonomy" id="222440"/>
    <lineage>
        <taxon>Eukaryota</taxon>
        <taxon>Metamonada</taxon>
        <taxon>Preaxostyla</taxon>
        <taxon>Oxymonadida</taxon>
        <taxon>Streblomastigidae</taxon>
        <taxon>Streblomastix</taxon>
    </lineage>
</organism>
<proteinExistence type="predicted"/>
<protein>
    <submittedName>
        <fullName evidence="1">Uncharacterized protein</fullName>
    </submittedName>
</protein>
<name>A0A5J4S6T2_9EUKA</name>
<gene>
    <name evidence="1" type="ORF">EZS28_052486</name>
</gene>
<accession>A0A5J4S6T2</accession>
<evidence type="ECO:0000313" key="1">
    <source>
        <dbReference type="EMBL" id="KAA6341090.1"/>
    </source>
</evidence>
<comment type="caution">
    <text evidence="1">The sequence shown here is derived from an EMBL/GenBank/DDBJ whole genome shotgun (WGS) entry which is preliminary data.</text>
</comment>
<evidence type="ECO:0000313" key="2">
    <source>
        <dbReference type="Proteomes" id="UP000324800"/>
    </source>
</evidence>
<reference evidence="1 2" key="1">
    <citation type="submission" date="2019-03" db="EMBL/GenBank/DDBJ databases">
        <title>Single cell metagenomics reveals metabolic interactions within the superorganism composed of flagellate Streblomastix strix and complex community of Bacteroidetes bacteria on its surface.</title>
        <authorList>
            <person name="Treitli S.C."/>
            <person name="Kolisko M."/>
            <person name="Husnik F."/>
            <person name="Keeling P."/>
            <person name="Hampl V."/>
        </authorList>
    </citation>
    <scope>NUCLEOTIDE SEQUENCE [LARGE SCALE GENOMIC DNA]</scope>
    <source>
        <strain evidence="1">ST1C</strain>
    </source>
</reference>